<gene>
    <name evidence="1" type="ORF">L6452_17956</name>
</gene>
<comment type="caution">
    <text evidence="1">The sequence shown here is derived from an EMBL/GenBank/DDBJ whole genome shotgun (WGS) entry which is preliminary data.</text>
</comment>
<evidence type="ECO:0000313" key="2">
    <source>
        <dbReference type="Proteomes" id="UP001055879"/>
    </source>
</evidence>
<name>A0ACB9C4P5_ARCLA</name>
<reference evidence="1 2" key="2">
    <citation type="journal article" date="2022" name="Mol. Ecol. Resour.">
        <title>The genomes of chicory, endive, great burdock and yacon provide insights into Asteraceae paleo-polyploidization history and plant inulin production.</title>
        <authorList>
            <person name="Fan W."/>
            <person name="Wang S."/>
            <person name="Wang H."/>
            <person name="Wang A."/>
            <person name="Jiang F."/>
            <person name="Liu H."/>
            <person name="Zhao H."/>
            <person name="Xu D."/>
            <person name="Zhang Y."/>
        </authorList>
    </citation>
    <scope>NUCLEOTIDE SEQUENCE [LARGE SCALE GENOMIC DNA]</scope>
    <source>
        <strain evidence="2">cv. Niubang</strain>
    </source>
</reference>
<protein>
    <submittedName>
        <fullName evidence="1">Uncharacterized protein</fullName>
    </submittedName>
</protein>
<keyword evidence="2" id="KW-1185">Reference proteome</keyword>
<reference evidence="2" key="1">
    <citation type="journal article" date="2022" name="Mol. Ecol. Resour.">
        <title>The genomes of chicory, endive, great burdock and yacon provide insights into Asteraceae palaeo-polyploidization history and plant inulin production.</title>
        <authorList>
            <person name="Fan W."/>
            <person name="Wang S."/>
            <person name="Wang H."/>
            <person name="Wang A."/>
            <person name="Jiang F."/>
            <person name="Liu H."/>
            <person name="Zhao H."/>
            <person name="Xu D."/>
            <person name="Zhang Y."/>
        </authorList>
    </citation>
    <scope>NUCLEOTIDE SEQUENCE [LARGE SCALE GENOMIC DNA]</scope>
    <source>
        <strain evidence="2">cv. Niubang</strain>
    </source>
</reference>
<accession>A0ACB9C4P5</accession>
<proteinExistence type="predicted"/>
<sequence length="94" mass="10580">MYVVVTTIGVALKYLESFSRWGSYTIRSKLLDCGSARVEGNPLFLKIDQGHPKSTLRHQENRILGEIEEQTGQIFAVVFESYKFLDQASPSGII</sequence>
<dbReference type="Proteomes" id="UP001055879">
    <property type="component" value="Linkage Group LG05"/>
</dbReference>
<evidence type="ECO:0000313" key="1">
    <source>
        <dbReference type="EMBL" id="KAI3729302.1"/>
    </source>
</evidence>
<dbReference type="EMBL" id="CM042051">
    <property type="protein sequence ID" value="KAI3729302.1"/>
    <property type="molecule type" value="Genomic_DNA"/>
</dbReference>
<organism evidence="1 2">
    <name type="scientific">Arctium lappa</name>
    <name type="common">Greater burdock</name>
    <name type="synonym">Lappa major</name>
    <dbReference type="NCBI Taxonomy" id="4217"/>
    <lineage>
        <taxon>Eukaryota</taxon>
        <taxon>Viridiplantae</taxon>
        <taxon>Streptophyta</taxon>
        <taxon>Embryophyta</taxon>
        <taxon>Tracheophyta</taxon>
        <taxon>Spermatophyta</taxon>
        <taxon>Magnoliopsida</taxon>
        <taxon>eudicotyledons</taxon>
        <taxon>Gunneridae</taxon>
        <taxon>Pentapetalae</taxon>
        <taxon>asterids</taxon>
        <taxon>campanulids</taxon>
        <taxon>Asterales</taxon>
        <taxon>Asteraceae</taxon>
        <taxon>Carduoideae</taxon>
        <taxon>Cardueae</taxon>
        <taxon>Arctiinae</taxon>
        <taxon>Arctium</taxon>
    </lineage>
</organism>